<dbReference type="CDD" id="cd14688">
    <property type="entry name" value="bZIP_YAP"/>
    <property type="match status" value="1"/>
</dbReference>
<keyword evidence="4" id="KW-1185">Reference proteome</keyword>
<dbReference type="InterPro" id="IPR004827">
    <property type="entry name" value="bZIP"/>
</dbReference>
<feature type="domain" description="BZIP" evidence="2">
    <location>
        <begin position="228"/>
        <end position="243"/>
    </location>
</feature>
<dbReference type="PROSITE" id="PS00036">
    <property type="entry name" value="BZIP_BASIC"/>
    <property type="match status" value="1"/>
</dbReference>
<feature type="compositionally biased region" description="Basic and acidic residues" evidence="1">
    <location>
        <begin position="167"/>
        <end position="176"/>
    </location>
</feature>
<feature type="region of interest" description="Disordered" evidence="1">
    <location>
        <begin position="79"/>
        <end position="99"/>
    </location>
</feature>
<evidence type="ECO:0000313" key="3">
    <source>
        <dbReference type="EMBL" id="RSH82954.1"/>
    </source>
</evidence>
<dbReference type="AlphaFoldDB" id="A0A427XVR7"/>
<dbReference type="Gene3D" id="1.20.5.170">
    <property type="match status" value="1"/>
</dbReference>
<dbReference type="EMBL" id="RSCD01000025">
    <property type="protein sequence ID" value="RSH82954.1"/>
    <property type="molecule type" value="Genomic_DNA"/>
</dbReference>
<name>A0A427XVR7_9TREE</name>
<dbReference type="SUPFAM" id="SSF57959">
    <property type="entry name" value="Leucine zipper domain"/>
    <property type="match status" value="1"/>
</dbReference>
<dbReference type="GO" id="GO:0003700">
    <property type="term" value="F:DNA-binding transcription factor activity"/>
    <property type="evidence" value="ECO:0007669"/>
    <property type="project" value="InterPro"/>
</dbReference>
<evidence type="ECO:0000259" key="2">
    <source>
        <dbReference type="PROSITE" id="PS00036"/>
    </source>
</evidence>
<organism evidence="3 4">
    <name type="scientific">Saitozyma podzolica</name>
    <dbReference type="NCBI Taxonomy" id="1890683"/>
    <lineage>
        <taxon>Eukaryota</taxon>
        <taxon>Fungi</taxon>
        <taxon>Dikarya</taxon>
        <taxon>Basidiomycota</taxon>
        <taxon>Agaricomycotina</taxon>
        <taxon>Tremellomycetes</taxon>
        <taxon>Tremellales</taxon>
        <taxon>Trimorphomycetaceae</taxon>
        <taxon>Saitozyma</taxon>
    </lineage>
</organism>
<dbReference type="Pfam" id="PF00170">
    <property type="entry name" value="bZIP_1"/>
    <property type="match status" value="1"/>
</dbReference>
<sequence>MVSTDSFQRPFYGAMDSSQQDWSPFGFTQVYPPPTAALGLGLEMVNGLKQTTNLPMPNSMNTFIPMTGNFNGSFHLPDNNGSSATWPPPAGSFTSPHSAGMHAISPNLLLTDQGQSITEPPASPLRSVSGDDLSESESGLAGVILVESRRTKSDGDVALDLAAGDLDDGRDNEDNGPRTSKRRRQLKSSSESYMRWYDREAKEQEAEKRKEMVEFELGGLTKGNKRERRKMQNRLAQRAFRARSKIQTREIANHMSHLEALTEAQTERIGTLTELVDRLQRENASLKQSV</sequence>
<feature type="region of interest" description="Disordered" evidence="1">
    <location>
        <begin position="162"/>
        <end position="190"/>
    </location>
</feature>
<dbReference type="SMART" id="SM00338">
    <property type="entry name" value="BRLZ"/>
    <property type="match status" value="1"/>
</dbReference>
<evidence type="ECO:0000313" key="4">
    <source>
        <dbReference type="Proteomes" id="UP000279259"/>
    </source>
</evidence>
<dbReference type="OrthoDB" id="4155149at2759"/>
<dbReference type="STRING" id="1890683.A0A427XVR7"/>
<proteinExistence type="predicted"/>
<gene>
    <name evidence="3" type="ORF">EHS25_005663</name>
</gene>
<feature type="region of interest" description="Disordered" evidence="1">
    <location>
        <begin position="113"/>
        <end position="137"/>
    </location>
</feature>
<accession>A0A427XVR7</accession>
<dbReference type="Proteomes" id="UP000279259">
    <property type="component" value="Unassembled WGS sequence"/>
</dbReference>
<evidence type="ECO:0000256" key="1">
    <source>
        <dbReference type="SAM" id="MobiDB-lite"/>
    </source>
</evidence>
<comment type="caution">
    <text evidence="3">The sequence shown here is derived from an EMBL/GenBank/DDBJ whole genome shotgun (WGS) entry which is preliminary data.</text>
</comment>
<reference evidence="3 4" key="1">
    <citation type="submission" date="2018-11" db="EMBL/GenBank/DDBJ databases">
        <title>Genome sequence of Saitozyma podzolica DSM 27192.</title>
        <authorList>
            <person name="Aliyu H."/>
            <person name="Gorte O."/>
            <person name="Ochsenreither K."/>
        </authorList>
    </citation>
    <scope>NUCLEOTIDE SEQUENCE [LARGE SCALE GENOMIC DNA]</scope>
    <source>
        <strain evidence="3 4">DSM 27192</strain>
    </source>
</reference>
<protein>
    <recommendedName>
        <fullName evidence="2">BZIP domain-containing protein</fullName>
    </recommendedName>
</protein>
<dbReference type="InterPro" id="IPR046347">
    <property type="entry name" value="bZIP_sf"/>
</dbReference>